<evidence type="ECO:0000313" key="3">
    <source>
        <dbReference type="Proteomes" id="UP000617634"/>
    </source>
</evidence>
<name>A0A931HC10_9SPHN</name>
<feature type="domain" description="DUF4145" evidence="1">
    <location>
        <begin position="66"/>
        <end position="164"/>
    </location>
</feature>
<gene>
    <name evidence="2" type="ORF">I5E68_07130</name>
</gene>
<dbReference type="EMBL" id="JADZGI010000001">
    <property type="protein sequence ID" value="MBH0112723.1"/>
    <property type="molecule type" value="Genomic_DNA"/>
</dbReference>
<keyword evidence="3" id="KW-1185">Reference proteome</keyword>
<reference evidence="2" key="1">
    <citation type="submission" date="2020-11" db="EMBL/GenBank/DDBJ databases">
        <title>Novosphingobium aureum sp. nov., a marine bacterium isolated from sediment of a salt flat.</title>
        <authorList>
            <person name="Yoo Y."/>
            <person name="Kim J.-J."/>
        </authorList>
    </citation>
    <scope>NUCLEOTIDE SEQUENCE</scope>
    <source>
        <strain evidence="2">YJ-S2-02</strain>
    </source>
</reference>
<evidence type="ECO:0000259" key="1">
    <source>
        <dbReference type="Pfam" id="PF13643"/>
    </source>
</evidence>
<dbReference type="Proteomes" id="UP000617634">
    <property type="component" value="Unassembled WGS sequence"/>
</dbReference>
<sequence length="215" mass="23415">MQAVGCSNSECDRITVEAWLNQNYGYPSYGLVSHGLIGSKISIQPRSNVKYQPDYIPAPIREDYIEACLIRNDSPKAAATLVRRCLQGMIRDFTGITKSRLIDEIGALRSSLDDGKAPDGVTHDSLEAIDAVRGIGNIGAHMEKDINLIVDVDPDEAQALIELVEMLFEEWYIARHKRQMRLAGIAAMAASKKNDLAEQKLAAAASTAAPEEGAS</sequence>
<organism evidence="2 3">
    <name type="scientific">Novosphingobium aureum</name>
    <dbReference type="NCBI Taxonomy" id="2792964"/>
    <lineage>
        <taxon>Bacteria</taxon>
        <taxon>Pseudomonadati</taxon>
        <taxon>Pseudomonadota</taxon>
        <taxon>Alphaproteobacteria</taxon>
        <taxon>Sphingomonadales</taxon>
        <taxon>Sphingomonadaceae</taxon>
        <taxon>Novosphingobium</taxon>
    </lineage>
</organism>
<dbReference type="InterPro" id="IPR025285">
    <property type="entry name" value="DUF4145"/>
</dbReference>
<comment type="caution">
    <text evidence="2">The sequence shown here is derived from an EMBL/GenBank/DDBJ whole genome shotgun (WGS) entry which is preliminary data.</text>
</comment>
<evidence type="ECO:0000313" key="2">
    <source>
        <dbReference type="EMBL" id="MBH0112723.1"/>
    </source>
</evidence>
<accession>A0A931HC10</accession>
<dbReference type="Pfam" id="PF13643">
    <property type="entry name" value="DUF4145"/>
    <property type="match status" value="1"/>
</dbReference>
<protein>
    <submittedName>
        <fullName evidence="2">DUF4145 domain-containing protein</fullName>
    </submittedName>
</protein>
<proteinExistence type="predicted"/>
<dbReference type="AlphaFoldDB" id="A0A931HC10"/>